<name>A0A1Y2FP61_9FUNG</name>
<feature type="transmembrane region" description="Helical" evidence="1">
    <location>
        <begin position="74"/>
        <end position="94"/>
    </location>
</feature>
<accession>A0A1Y2FP61</accession>
<dbReference type="Proteomes" id="UP000193920">
    <property type="component" value="Unassembled WGS sequence"/>
</dbReference>
<evidence type="ECO:0000256" key="1">
    <source>
        <dbReference type="SAM" id="Phobius"/>
    </source>
</evidence>
<keyword evidence="3" id="KW-1185">Reference proteome</keyword>
<gene>
    <name evidence="2" type="ORF">LY90DRAFT_498886</name>
</gene>
<organism evidence="2 3">
    <name type="scientific">Neocallimastix californiae</name>
    <dbReference type="NCBI Taxonomy" id="1754190"/>
    <lineage>
        <taxon>Eukaryota</taxon>
        <taxon>Fungi</taxon>
        <taxon>Fungi incertae sedis</taxon>
        <taxon>Chytridiomycota</taxon>
        <taxon>Chytridiomycota incertae sedis</taxon>
        <taxon>Neocallimastigomycetes</taxon>
        <taxon>Neocallimastigales</taxon>
        <taxon>Neocallimastigaceae</taxon>
        <taxon>Neocallimastix</taxon>
    </lineage>
</organism>
<evidence type="ECO:0000313" key="3">
    <source>
        <dbReference type="Proteomes" id="UP000193920"/>
    </source>
</evidence>
<evidence type="ECO:0000313" key="2">
    <source>
        <dbReference type="EMBL" id="ORY85790.1"/>
    </source>
</evidence>
<comment type="caution">
    <text evidence="2">The sequence shown here is derived from an EMBL/GenBank/DDBJ whole genome shotgun (WGS) entry which is preliminary data.</text>
</comment>
<reference evidence="2 3" key="1">
    <citation type="submission" date="2016-08" db="EMBL/GenBank/DDBJ databases">
        <title>A Parts List for Fungal Cellulosomes Revealed by Comparative Genomics.</title>
        <authorList>
            <consortium name="DOE Joint Genome Institute"/>
            <person name="Haitjema C.H."/>
            <person name="Gilmore S.P."/>
            <person name="Henske J.K."/>
            <person name="Solomon K.V."/>
            <person name="De Groot R."/>
            <person name="Kuo A."/>
            <person name="Mondo S.J."/>
            <person name="Salamov A.A."/>
            <person name="Labutti K."/>
            <person name="Zhao Z."/>
            <person name="Chiniquy J."/>
            <person name="Barry K."/>
            <person name="Brewer H.M."/>
            <person name="Purvine S.O."/>
            <person name="Wright A.T."/>
            <person name="Boxma B."/>
            <person name="Van Alen T."/>
            <person name="Hackstein J.H."/>
            <person name="Baker S.E."/>
            <person name="Grigoriev I.V."/>
            <person name="O'Malley M.A."/>
        </authorList>
    </citation>
    <scope>NUCLEOTIDE SEQUENCE [LARGE SCALE GENOMIC DNA]</scope>
    <source>
        <strain evidence="2 3">G1</strain>
    </source>
</reference>
<feature type="transmembrane region" description="Helical" evidence="1">
    <location>
        <begin position="131"/>
        <end position="151"/>
    </location>
</feature>
<keyword evidence="1" id="KW-1133">Transmembrane helix</keyword>
<dbReference type="EMBL" id="MCOG01000003">
    <property type="protein sequence ID" value="ORY85790.1"/>
    <property type="molecule type" value="Genomic_DNA"/>
</dbReference>
<keyword evidence="1" id="KW-0472">Membrane</keyword>
<sequence>MNSLSDKEKTYAVKNDIKKVIKHENIEFKRNFPQINKCWLCCCFPLGYSIKLSTVLLIIWFLLTKKNYICMDQYLNLFLLYLVYYILFSNIKLLKVFTSDYYYENMKVLIKNFFPNLPNYELDNYISYLKFFSIFSYLLPLLIYNSIFLVFL</sequence>
<feature type="transmembrane region" description="Helical" evidence="1">
    <location>
        <begin position="38"/>
        <end position="62"/>
    </location>
</feature>
<dbReference type="AlphaFoldDB" id="A0A1Y2FP61"/>
<proteinExistence type="predicted"/>
<keyword evidence="1" id="KW-0812">Transmembrane</keyword>
<protein>
    <submittedName>
        <fullName evidence="2">Uncharacterized protein</fullName>
    </submittedName>
</protein>